<evidence type="ECO:0000313" key="2">
    <source>
        <dbReference type="EMBL" id="EKE28344.1"/>
    </source>
</evidence>
<dbReference type="Gene3D" id="2.60.40.1120">
    <property type="entry name" value="Carboxypeptidase-like, regulatory domain"/>
    <property type="match status" value="1"/>
</dbReference>
<name>K2GDJ6_9BACT</name>
<evidence type="ECO:0008006" key="3">
    <source>
        <dbReference type="Google" id="ProtNLM"/>
    </source>
</evidence>
<keyword evidence="1" id="KW-0472">Membrane</keyword>
<keyword evidence="1" id="KW-0812">Transmembrane</keyword>
<accession>K2GDJ6</accession>
<evidence type="ECO:0000256" key="1">
    <source>
        <dbReference type="SAM" id="Phobius"/>
    </source>
</evidence>
<proteinExistence type="predicted"/>
<reference evidence="2" key="1">
    <citation type="journal article" date="2012" name="Science">
        <title>Fermentation, hydrogen, and sulfur metabolism in multiple uncultivated bacterial phyla.</title>
        <authorList>
            <person name="Wrighton K.C."/>
            <person name="Thomas B.C."/>
            <person name="Sharon I."/>
            <person name="Miller C.S."/>
            <person name="Castelle C.J."/>
            <person name="VerBerkmoes N.C."/>
            <person name="Wilkins M.J."/>
            <person name="Hettich R.L."/>
            <person name="Lipton M.S."/>
            <person name="Williams K.H."/>
            <person name="Long P.E."/>
            <person name="Banfield J.F."/>
        </authorList>
    </citation>
    <scope>NUCLEOTIDE SEQUENCE [LARGE SCALE GENOMIC DNA]</scope>
</reference>
<dbReference type="AlphaFoldDB" id="K2GDJ6"/>
<feature type="transmembrane region" description="Helical" evidence="1">
    <location>
        <begin position="7"/>
        <end position="26"/>
    </location>
</feature>
<comment type="caution">
    <text evidence="2">The sequence shown here is derived from an EMBL/GenBank/DDBJ whole genome shotgun (WGS) entry which is preliminary data.</text>
</comment>
<protein>
    <recommendedName>
        <fullName evidence="3">PEGA domain-containing protein</fullName>
    </recommendedName>
</protein>
<sequence length="340" mass="40567">MSNRAQAFIVLIIMCGWILWFIYYFFIANVGDLIVDVWNQSKVQISLDWEFGNKQEDTCDGKCIFKWISPVNYTITASKEGYKNETLQFKLERNEIKNLKFVLKKQVELSEIIKSAWDKIMELKYKKYLENASQDNEGLNREVLWIFEGKLVSIDKSKWFHIFSFDGSEEKSLFFQDEAKVEKTSYNQYDWIINYSIWGDNLIFDIWEKMSYKLNISSNVEFVKKSWTDDKYIIMANDWSYLYSAITNDFTKNTLFDDFIVLDNGKILWLIKKDSKDKLSLLNFTSNQKNKLILHNVESRDRKIIYELDWIVSFLLSKDGNINYVDASWKMYNLKQLEIE</sequence>
<dbReference type="EMBL" id="AMFJ01000347">
    <property type="protein sequence ID" value="EKE28344.1"/>
    <property type="molecule type" value="Genomic_DNA"/>
</dbReference>
<gene>
    <name evidence="2" type="ORF">ACD_3C00073G0006</name>
</gene>
<organism evidence="2">
    <name type="scientific">uncultured bacterium</name>
    <name type="common">gcode 4</name>
    <dbReference type="NCBI Taxonomy" id="1234023"/>
    <lineage>
        <taxon>Bacteria</taxon>
        <taxon>environmental samples</taxon>
    </lineage>
</organism>
<keyword evidence="1" id="KW-1133">Transmembrane helix</keyword>